<accession>A0A9P5X5T8</accession>
<reference evidence="2" key="1">
    <citation type="submission" date="2020-11" db="EMBL/GenBank/DDBJ databases">
        <authorList>
            <consortium name="DOE Joint Genome Institute"/>
            <person name="Ahrendt S."/>
            <person name="Riley R."/>
            <person name="Andreopoulos W."/>
            <person name="Labutti K."/>
            <person name="Pangilinan J."/>
            <person name="Ruiz-Duenas F.J."/>
            <person name="Barrasa J.M."/>
            <person name="Sanchez-Garcia M."/>
            <person name="Camarero S."/>
            <person name="Miyauchi S."/>
            <person name="Serrano A."/>
            <person name="Linde D."/>
            <person name="Babiker R."/>
            <person name="Drula E."/>
            <person name="Ayuso-Fernandez I."/>
            <person name="Pacheco R."/>
            <person name="Padilla G."/>
            <person name="Ferreira P."/>
            <person name="Barriuso J."/>
            <person name="Kellner H."/>
            <person name="Castanera R."/>
            <person name="Alfaro M."/>
            <person name="Ramirez L."/>
            <person name="Pisabarro A.G."/>
            <person name="Kuo A."/>
            <person name="Tritt A."/>
            <person name="Lipzen A."/>
            <person name="He G."/>
            <person name="Yan M."/>
            <person name="Ng V."/>
            <person name="Cullen D."/>
            <person name="Martin F."/>
            <person name="Rosso M.-N."/>
            <person name="Henrissat B."/>
            <person name="Hibbett D."/>
            <person name="Martinez A.T."/>
            <person name="Grigoriev I.V."/>
        </authorList>
    </citation>
    <scope>NUCLEOTIDE SEQUENCE</scope>
    <source>
        <strain evidence="2">MF-IS2</strain>
    </source>
</reference>
<feature type="compositionally biased region" description="Low complexity" evidence="1">
    <location>
        <begin position="182"/>
        <end position="203"/>
    </location>
</feature>
<feature type="compositionally biased region" description="Low complexity" evidence="1">
    <location>
        <begin position="127"/>
        <end position="137"/>
    </location>
</feature>
<name>A0A9P5X5T8_9AGAR</name>
<comment type="caution">
    <text evidence="2">The sequence shown here is derived from an EMBL/GenBank/DDBJ whole genome shotgun (WGS) entry which is preliminary data.</text>
</comment>
<dbReference type="Proteomes" id="UP000807342">
    <property type="component" value="Unassembled WGS sequence"/>
</dbReference>
<proteinExistence type="predicted"/>
<protein>
    <submittedName>
        <fullName evidence="2">Uncharacterized protein</fullName>
    </submittedName>
</protein>
<feature type="region of interest" description="Disordered" evidence="1">
    <location>
        <begin position="95"/>
        <end position="203"/>
    </location>
</feature>
<evidence type="ECO:0000313" key="3">
    <source>
        <dbReference type="Proteomes" id="UP000807342"/>
    </source>
</evidence>
<feature type="compositionally biased region" description="Basic residues" evidence="1">
    <location>
        <begin position="103"/>
        <end position="117"/>
    </location>
</feature>
<dbReference type="EMBL" id="MU151398">
    <property type="protein sequence ID" value="KAF9444164.1"/>
    <property type="molecule type" value="Genomic_DNA"/>
</dbReference>
<feature type="region of interest" description="Disordered" evidence="1">
    <location>
        <begin position="511"/>
        <end position="536"/>
    </location>
</feature>
<evidence type="ECO:0000256" key="1">
    <source>
        <dbReference type="SAM" id="MobiDB-lite"/>
    </source>
</evidence>
<keyword evidence="3" id="KW-1185">Reference proteome</keyword>
<gene>
    <name evidence="2" type="ORF">P691DRAFT_358501</name>
</gene>
<dbReference type="AlphaFoldDB" id="A0A9P5X5T8"/>
<organism evidence="2 3">
    <name type="scientific">Macrolepiota fuliginosa MF-IS2</name>
    <dbReference type="NCBI Taxonomy" id="1400762"/>
    <lineage>
        <taxon>Eukaryota</taxon>
        <taxon>Fungi</taxon>
        <taxon>Dikarya</taxon>
        <taxon>Basidiomycota</taxon>
        <taxon>Agaricomycotina</taxon>
        <taxon>Agaricomycetes</taxon>
        <taxon>Agaricomycetidae</taxon>
        <taxon>Agaricales</taxon>
        <taxon>Agaricineae</taxon>
        <taxon>Agaricaceae</taxon>
        <taxon>Macrolepiota</taxon>
    </lineage>
</organism>
<feature type="compositionally biased region" description="Low complexity" evidence="1">
    <location>
        <begin position="344"/>
        <end position="355"/>
    </location>
</feature>
<sequence>MTRRGIRTESSCQHYLRTHSPRPKVQIVDALFMYVASASHCTVYRYIPSHPNHTALSSLFFLMTSKTPSFKGAQGFTITGGNFGSVGKDVVTFNIQEQPLDNRHRRLGSRTPGRRRPAPSIPPPSPTSSQPSDSDSGPEAEVVPSPRHSSRRTPGSVRPQRAGSSRTDPDSPRYPSTPAPTPASSRQPSDFLSPLSDSLGLSGIQSPRVVRLVTTHPPPYSPHNHPSTIAPAARATILTPSTDTTPAAQFARLQAQPQQRPSGRGDYSPNVVAYTPSPAPAPARMPFSASRTPQQGMHPSIAQDLARPTLQMFSTMPGTPDQAVRPRNPTPSQRRDYPLPPIPTSNSSSPTPRNSVIPPAAPQEDLLPPLLPPLSPTRESWALPHMSVPHGDIIPNTVISEGIHGYQGSFRVHDGNHSTPRFQQPPTVVPNYERRFASPGYATQPYPSYHPTPPSGPAYDQQPYLRGHHYHPAPPAPFPPAFSQPHPLPAHNQWQGGVDVYGQVEGSYYPGPGYAPGWTGEQGPREDGFGPYHQRR</sequence>
<evidence type="ECO:0000313" key="2">
    <source>
        <dbReference type="EMBL" id="KAF9444164.1"/>
    </source>
</evidence>
<feature type="region of interest" description="Disordered" evidence="1">
    <location>
        <begin position="312"/>
        <end position="368"/>
    </location>
</feature>